<proteinExistence type="predicted"/>
<protein>
    <submittedName>
        <fullName evidence="2">Uncharacterized protein</fullName>
    </submittedName>
</protein>
<name>A0A8T2AE74_ARASU</name>
<keyword evidence="3" id="KW-1185">Reference proteome</keyword>
<dbReference type="EMBL" id="JAEFBJ010000009">
    <property type="protein sequence ID" value="KAG7572552.1"/>
    <property type="molecule type" value="Genomic_DNA"/>
</dbReference>
<evidence type="ECO:0000313" key="2">
    <source>
        <dbReference type="EMBL" id="KAG7572552.1"/>
    </source>
</evidence>
<gene>
    <name evidence="2" type="ORF">ISN44_As09g009120</name>
</gene>
<dbReference type="Proteomes" id="UP000694251">
    <property type="component" value="Chromosome 9"/>
</dbReference>
<evidence type="ECO:0000256" key="1">
    <source>
        <dbReference type="SAM" id="MobiDB-lite"/>
    </source>
</evidence>
<evidence type="ECO:0000313" key="3">
    <source>
        <dbReference type="Proteomes" id="UP000694251"/>
    </source>
</evidence>
<reference evidence="2 3" key="1">
    <citation type="submission" date="2020-12" db="EMBL/GenBank/DDBJ databases">
        <title>Concerted genomic and epigenomic changes stabilize Arabidopsis allopolyploids.</title>
        <authorList>
            <person name="Chen Z."/>
        </authorList>
    </citation>
    <scope>NUCLEOTIDE SEQUENCE [LARGE SCALE GENOMIC DNA]</scope>
    <source>
        <strain evidence="2">As9502</strain>
        <tissue evidence="2">Leaf</tissue>
    </source>
</reference>
<sequence length="252" mass="28117">MYHMGLPRQAIPVTSSGNCSALGSDPVSPNSQNKQGSALEHHKTLYAKQLSYDKSYLSNKHISRSYISTTVLRLTTIINNKQQYNKQGSNQEEKDRIGNLQLRNGSRKQLLLPDLLTETGAHSGSSSSSSLRRLLGGQAALHRNVFRELSHELSLFWMNALSLEASQFIEEEGWRMADTCRASGDTWRSAPNPRHIALTNGGTTTVSSNRLLRLAESFHPRHIARDKWRNNYSLVKSSPPVGEELPPSSHRS</sequence>
<organism evidence="2 3">
    <name type="scientific">Arabidopsis suecica</name>
    <name type="common">Swedish thale-cress</name>
    <name type="synonym">Cardaminopsis suecica</name>
    <dbReference type="NCBI Taxonomy" id="45249"/>
    <lineage>
        <taxon>Eukaryota</taxon>
        <taxon>Viridiplantae</taxon>
        <taxon>Streptophyta</taxon>
        <taxon>Embryophyta</taxon>
        <taxon>Tracheophyta</taxon>
        <taxon>Spermatophyta</taxon>
        <taxon>Magnoliopsida</taxon>
        <taxon>eudicotyledons</taxon>
        <taxon>Gunneridae</taxon>
        <taxon>Pentapetalae</taxon>
        <taxon>rosids</taxon>
        <taxon>malvids</taxon>
        <taxon>Brassicales</taxon>
        <taxon>Brassicaceae</taxon>
        <taxon>Camelineae</taxon>
        <taxon>Arabidopsis</taxon>
    </lineage>
</organism>
<feature type="compositionally biased region" description="Polar residues" evidence="1">
    <location>
        <begin position="13"/>
        <end position="36"/>
    </location>
</feature>
<accession>A0A8T2AE74</accession>
<dbReference type="AlphaFoldDB" id="A0A8T2AE74"/>
<comment type="caution">
    <text evidence="2">The sequence shown here is derived from an EMBL/GenBank/DDBJ whole genome shotgun (WGS) entry which is preliminary data.</text>
</comment>
<feature type="region of interest" description="Disordered" evidence="1">
    <location>
        <begin position="13"/>
        <end position="37"/>
    </location>
</feature>